<dbReference type="CDD" id="cd13835">
    <property type="entry name" value="IHF_A"/>
    <property type="match status" value="1"/>
</dbReference>
<dbReference type="SUPFAM" id="SSF47729">
    <property type="entry name" value="IHF-like DNA-binding proteins"/>
    <property type="match status" value="1"/>
</dbReference>
<dbReference type="PRINTS" id="PR01727">
    <property type="entry name" value="DNABINDINGHU"/>
</dbReference>
<dbReference type="RefSeq" id="WP_085052918.1">
    <property type="nucleotide sequence ID" value="NZ_LNQR01000081.1"/>
</dbReference>
<dbReference type="SMART" id="SM00411">
    <property type="entry name" value="BHL"/>
    <property type="match status" value="1"/>
</dbReference>
<dbReference type="InterPro" id="IPR000119">
    <property type="entry name" value="Hist_DNA-bd"/>
</dbReference>
<organism evidence="9 10">
    <name type="scientific">Candidatus Magnetominusculus xianensis</name>
    <dbReference type="NCBI Taxonomy" id="1748249"/>
    <lineage>
        <taxon>Bacteria</taxon>
        <taxon>Pseudomonadati</taxon>
        <taxon>Nitrospirota</taxon>
        <taxon>Nitrospiria</taxon>
        <taxon>Nitrospirales</taxon>
        <taxon>Nitrospiraceae</taxon>
        <taxon>Candidatus Magnetominusculus</taxon>
    </lineage>
</organism>
<evidence type="ECO:0000256" key="4">
    <source>
        <dbReference type="ARBA" id="ARBA00023015"/>
    </source>
</evidence>
<keyword evidence="4" id="KW-0805">Transcription regulation</keyword>
<reference evidence="9 10" key="1">
    <citation type="submission" date="2015-11" db="EMBL/GenBank/DDBJ databases">
        <authorList>
            <person name="Lin W."/>
        </authorList>
    </citation>
    <scope>NUCLEOTIDE SEQUENCE [LARGE SCALE GENOMIC DNA]</scope>
    <source>
        <strain evidence="9 10">HCH-1</strain>
    </source>
</reference>
<keyword evidence="3" id="KW-0810">Translation regulation</keyword>
<evidence type="ECO:0000256" key="1">
    <source>
        <dbReference type="ARBA" id="ARBA00010529"/>
    </source>
</evidence>
<evidence type="ECO:0000313" key="9">
    <source>
        <dbReference type="EMBL" id="KWT82956.1"/>
    </source>
</evidence>
<dbReference type="EMBL" id="LNQR01000081">
    <property type="protein sequence ID" value="KWT82956.1"/>
    <property type="molecule type" value="Genomic_DNA"/>
</dbReference>
<keyword evidence="10" id="KW-1185">Reference proteome</keyword>
<evidence type="ECO:0000313" key="10">
    <source>
        <dbReference type="Proteomes" id="UP000060487"/>
    </source>
</evidence>
<keyword evidence="5" id="KW-0238">DNA-binding</keyword>
<evidence type="ECO:0000256" key="6">
    <source>
        <dbReference type="ARBA" id="ARBA00023163"/>
    </source>
</evidence>
<dbReference type="Gene3D" id="4.10.520.10">
    <property type="entry name" value="IHF-like DNA-binding proteins"/>
    <property type="match status" value="1"/>
</dbReference>
<comment type="similarity">
    <text evidence="1 8">Belongs to the bacterial histone-like protein family.</text>
</comment>
<accession>A0ABR5SDC8</accession>
<dbReference type="Proteomes" id="UP000060487">
    <property type="component" value="Unassembled WGS sequence"/>
</dbReference>
<comment type="caution">
    <text evidence="9">The sequence shown here is derived from an EMBL/GenBank/DDBJ whole genome shotgun (WGS) entry which is preliminary data.</text>
</comment>
<dbReference type="Pfam" id="PF00216">
    <property type="entry name" value="Bac_DNA_binding"/>
    <property type="match status" value="1"/>
</dbReference>
<evidence type="ECO:0000256" key="3">
    <source>
        <dbReference type="ARBA" id="ARBA00022845"/>
    </source>
</evidence>
<protein>
    <recommendedName>
        <fullName evidence="2">Integration host factor subunit alpha</fullName>
    </recommendedName>
</protein>
<gene>
    <name evidence="9" type="ORF">ASN18_2317</name>
</gene>
<keyword evidence="7" id="KW-0233">DNA recombination</keyword>
<dbReference type="InterPro" id="IPR010992">
    <property type="entry name" value="IHF-like_DNA-bd_dom_sf"/>
</dbReference>
<proteinExistence type="inferred from homology"/>
<keyword evidence="6" id="KW-0804">Transcription</keyword>
<dbReference type="PANTHER" id="PTHR33175">
    <property type="entry name" value="DNA-BINDING PROTEIN HU"/>
    <property type="match status" value="1"/>
</dbReference>
<evidence type="ECO:0000256" key="2">
    <source>
        <dbReference type="ARBA" id="ARBA00018329"/>
    </source>
</evidence>
<evidence type="ECO:0000256" key="8">
    <source>
        <dbReference type="RuleBase" id="RU003939"/>
    </source>
</evidence>
<name>A0ABR5SDC8_9BACT</name>
<evidence type="ECO:0000256" key="7">
    <source>
        <dbReference type="ARBA" id="ARBA00023172"/>
    </source>
</evidence>
<dbReference type="PANTHER" id="PTHR33175:SF2">
    <property type="entry name" value="INTEGRATION HOST FACTOR SUBUNIT ALPHA"/>
    <property type="match status" value="1"/>
</dbReference>
<evidence type="ECO:0000256" key="5">
    <source>
        <dbReference type="ARBA" id="ARBA00023125"/>
    </source>
</evidence>
<dbReference type="InterPro" id="IPR005684">
    <property type="entry name" value="IHF_alpha"/>
</dbReference>
<sequence>MARGSKADIVEDIAYKIGLQKTEVRDIFDIIITLIKETLTDGESIKIPNFGTFSVRTKRARSGRNPKTGQGIEIAPRRVVAFHRCSKLAKSVNNAEAVINEISKVGVTSERKRPHRKHDWPSLWAEYQEMKEQNPDLTDTEFGRLHGISKTLLSARLKQFKQALKTIPRDRDG</sequence>